<sequence length="543" mass="62631">MQGETPQDNRNSKKSALSFLKSNPKLLILSLLILTAVFAGIFALVHHMKASSESAGATPPSQEALIAEVKDYEKHVAENCCLAVKLPVPEGWRVPEHLKEKGPQAVPYKDSATPMTLEYWRDLIGEENWAVANKEIEPENPKLDAPPPPPHPLQIIKRDIFDFAEQEFKDYETKFLTAFERAAQGDVTAMPMIRSDLKQYYEKPYANGYPKSMIDAWKERMSRYKLTFLGYYAYPNEVPESTAELLAVEEKFWAAYSNSDSPLERYFVKPVVSTEEFNQTFKDYKYKYHYPLPSDLSEKKFLFADEAVKHDPRNLLDFYPERFSDGSQNYRPNFILVDYTFGPDGKLTSFTFRPVGTRALYRVDIENPVGSVVKSGTWAASYVVPGDTITFEYADKAHEELLRKLVEYRIPVDIRLMEFPTYFYKSERGNVIDYLETDPHKLTYYYDYKAKYPENIVVTVRGGDFEFGVDVFVHSNEDVKMLFEGKDPVPVPSLLPEYYIPHELDKYHPELRNQLFTSEMVKFYKTFDDRKKWGAGAVPTGGF</sequence>
<protein>
    <submittedName>
        <fullName evidence="2">Uncharacterized protein</fullName>
    </submittedName>
</protein>
<dbReference type="EMBL" id="RBIJ01000002">
    <property type="protein sequence ID" value="RKQ85416.1"/>
    <property type="molecule type" value="Genomic_DNA"/>
</dbReference>
<evidence type="ECO:0000313" key="2">
    <source>
        <dbReference type="EMBL" id="RKQ85416.1"/>
    </source>
</evidence>
<name>A0A660KVJ1_9BACL</name>
<dbReference type="OrthoDB" id="5845122at2"/>
<feature type="transmembrane region" description="Helical" evidence="1">
    <location>
        <begin position="26"/>
        <end position="45"/>
    </location>
</feature>
<keyword evidence="1" id="KW-1133">Transmembrane helix</keyword>
<dbReference type="AlphaFoldDB" id="A0A660KVJ1"/>
<keyword evidence="1" id="KW-0812">Transmembrane</keyword>
<keyword evidence="3" id="KW-1185">Reference proteome</keyword>
<evidence type="ECO:0000313" key="3">
    <source>
        <dbReference type="Proteomes" id="UP000267019"/>
    </source>
</evidence>
<proteinExistence type="predicted"/>
<gene>
    <name evidence="2" type="ORF">C7438_0798</name>
</gene>
<accession>A0A660KVJ1</accession>
<reference evidence="2 3" key="1">
    <citation type="submission" date="2018-10" db="EMBL/GenBank/DDBJ databases">
        <title>Genomic Encyclopedia of Type Strains, Phase IV (KMG-IV): sequencing the most valuable type-strain genomes for metagenomic binning, comparative biology and taxonomic classification.</title>
        <authorList>
            <person name="Goeker M."/>
        </authorList>
    </citation>
    <scope>NUCLEOTIDE SEQUENCE [LARGE SCALE GENOMIC DNA]</scope>
    <source>
        <strain evidence="2 3">DSM 22653</strain>
    </source>
</reference>
<dbReference type="RefSeq" id="WP_121444095.1">
    <property type="nucleotide sequence ID" value="NZ_RBIJ01000002.1"/>
</dbReference>
<keyword evidence="1" id="KW-0472">Membrane</keyword>
<dbReference type="Proteomes" id="UP000267019">
    <property type="component" value="Unassembled WGS sequence"/>
</dbReference>
<organism evidence="2 3">
    <name type="scientific">Brockia lithotrophica</name>
    <dbReference type="NCBI Taxonomy" id="933949"/>
    <lineage>
        <taxon>Bacteria</taxon>
        <taxon>Bacillati</taxon>
        <taxon>Bacillota</taxon>
        <taxon>Bacilli</taxon>
        <taxon>Bacillales</taxon>
        <taxon>Bacillales Family X. Incertae Sedis</taxon>
        <taxon>Brockia</taxon>
    </lineage>
</organism>
<evidence type="ECO:0000256" key="1">
    <source>
        <dbReference type="SAM" id="Phobius"/>
    </source>
</evidence>
<comment type="caution">
    <text evidence="2">The sequence shown here is derived from an EMBL/GenBank/DDBJ whole genome shotgun (WGS) entry which is preliminary data.</text>
</comment>